<comment type="function">
    <text evidence="9">Catalyzes the NADPH-dependent reduction of ketopantoate into pantoic acid.</text>
</comment>
<dbReference type="InterPro" id="IPR008927">
    <property type="entry name" value="6-PGluconate_DH-like_C_sf"/>
</dbReference>
<dbReference type="InterPro" id="IPR013332">
    <property type="entry name" value="KPR_N"/>
</dbReference>
<dbReference type="InterPro" id="IPR013328">
    <property type="entry name" value="6PGD_dom2"/>
</dbReference>
<evidence type="ECO:0000259" key="10">
    <source>
        <dbReference type="Pfam" id="PF02558"/>
    </source>
</evidence>
<dbReference type="NCBIfam" id="TIGR00745">
    <property type="entry name" value="apbA_panE"/>
    <property type="match status" value="1"/>
</dbReference>
<dbReference type="InterPro" id="IPR051402">
    <property type="entry name" value="KPR-Related"/>
</dbReference>
<sequence length="318" mass="34979">MKTTELAIVGLGGVGGYFGFKLAQFYAPDPAVNITFVARGATYDAVKEHGLTLLSPEHPHSVTRPAKLVQAVAELADVDVVVICVKEYDLEKICTELKPILHDNVVLLPLMNGVDIYDRIRRIIPAASVLPACVYVASHIKEKGVVEHKGNPGRIIVGQDPQRPAYQPQHVVGLLADAGIAIEYQPDAFPAIWTKFFFIASFGLVSARYNKSIGQVEEDSSLRERAQAIMQEIAAIAHEKGVVLPADIISQTFQKARSFPYHTPTSLQLDVNSNKSDTELELFAGAILTYGEALHIEVKETRKIYQEIQESQLHKASR</sequence>
<dbReference type="EMBL" id="CP094669">
    <property type="protein sequence ID" value="UOG73580.1"/>
    <property type="molecule type" value="Genomic_DNA"/>
</dbReference>
<keyword evidence="13" id="KW-1185">Reference proteome</keyword>
<keyword evidence="6 9" id="KW-0560">Oxidoreductase</keyword>
<evidence type="ECO:0000256" key="7">
    <source>
        <dbReference type="ARBA" id="ARBA00032024"/>
    </source>
</evidence>
<comment type="pathway">
    <text evidence="1 9">Cofactor biosynthesis; (R)-pantothenate biosynthesis; (R)-pantoate from 3-methyl-2-oxobutanoate: step 2/2.</text>
</comment>
<feature type="domain" description="Ketopantoate reductase C-terminal" evidence="11">
    <location>
        <begin position="191"/>
        <end position="310"/>
    </location>
</feature>
<organism evidence="12 13">
    <name type="scientific">Hymenobacter tibetensis</name>
    <dbReference type="NCBI Taxonomy" id="497967"/>
    <lineage>
        <taxon>Bacteria</taxon>
        <taxon>Pseudomonadati</taxon>
        <taxon>Bacteroidota</taxon>
        <taxon>Cytophagia</taxon>
        <taxon>Cytophagales</taxon>
        <taxon>Hymenobacteraceae</taxon>
        <taxon>Hymenobacter</taxon>
    </lineage>
</organism>
<dbReference type="EC" id="1.1.1.169" evidence="3 9"/>
<dbReference type="InterPro" id="IPR013752">
    <property type="entry name" value="KPA_reductase"/>
</dbReference>
<dbReference type="PANTHER" id="PTHR21708:SF26">
    <property type="entry name" value="2-DEHYDROPANTOATE 2-REDUCTASE"/>
    <property type="match status" value="1"/>
</dbReference>
<dbReference type="Gene3D" id="1.10.1040.10">
    <property type="entry name" value="N-(1-d-carboxylethyl)-l-norvaline Dehydrogenase, domain 2"/>
    <property type="match status" value="1"/>
</dbReference>
<protein>
    <recommendedName>
        <fullName evidence="4 9">2-dehydropantoate 2-reductase</fullName>
        <ecNumber evidence="3 9">1.1.1.169</ecNumber>
    </recommendedName>
    <alternativeName>
        <fullName evidence="7 9">Ketopantoate reductase</fullName>
    </alternativeName>
</protein>
<comment type="catalytic activity">
    <reaction evidence="8 9">
        <text>(R)-pantoate + NADP(+) = 2-dehydropantoate + NADPH + H(+)</text>
        <dbReference type="Rhea" id="RHEA:16233"/>
        <dbReference type="ChEBI" id="CHEBI:11561"/>
        <dbReference type="ChEBI" id="CHEBI:15378"/>
        <dbReference type="ChEBI" id="CHEBI:15980"/>
        <dbReference type="ChEBI" id="CHEBI:57783"/>
        <dbReference type="ChEBI" id="CHEBI:58349"/>
        <dbReference type="EC" id="1.1.1.169"/>
    </reaction>
</comment>
<comment type="similarity">
    <text evidence="2 9">Belongs to the ketopantoate reductase family.</text>
</comment>
<dbReference type="InterPro" id="IPR003710">
    <property type="entry name" value="ApbA"/>
</dbReference>
<evidence type="ECO:0000256" key="1">
    <source>
        <dbReference type="ARBA" id="ARBA00004994"/>
    </source>
</evidence>
<dbReference type="Gene3D" id="3.40.50.720">
    <property type="entry name" value="NAD(P)-binding Rossmann-like Domain"/>
    <property type="match status" value="1"/>
</dbReference>
<evidence type="ECO:0000256" key="2">
    <source>
        <dbReference type="ARBA" id="ARBA00007870"/>
    </source>
</evidence>
<dbReference type="SUPFAM" id="SSF51735">
    <property type="entry name" value="NAD(P)-binding Rossmann-fold domains"/>
    <property type="match status" value="1"/>
</dbReference>
<name>A0ABY4CTI3_9BACT</name>
<keyword evidence="5 9" id="KW-0521">NADP</keyword>
<evidence type="ECO:0000256" key="9">
    <source>
        <dbReference type="RuleBase" id="RU362068"/>
    </source>
</evidence>
<dbReference type="Pfam" id="PF08546">
    <property type="entry name" value="ApbA_C"/>
    <property type="match status" value="1"/>
</dbReference>
<evidence type="ECO:0000256" key="6">
    <source>
        <dbReference type="ARBA" id="ARBA00023002"/>
    </source>
</evidence>
<dbReference type="Proteomes" id="UP000831113">
    <property type="component" value="Chromosome"/>
</dbReference>
<proteinExistence type="inferred from homology"/>
<accession>A0ABY4CTI3</accession>
<dbReference type="PANTHER" id="PTHR21708">
    <property type="entry name" value="PROBABLE 2-DEHYDROPANTOATE 2-REDUCTASE"/>
    <property type="match status" value="1"/>
</dbReference>
<evidence type="ECO:0000256" key="4">
    <source>
        <dbReference type="ARBA" id="ARBA00019465"/>
    </source>
</evidence>
<gene>
    <name evidence="12" type="ORF">MTX78_15780</name>
</gene>
<dbReference type="SUPFAM" id="SSF48179">
    <property type="entry name" value="6-phosphogluconate dehydrogenase C-terminal domain-like"/>
    <property type="match status" value="1"/>
</dbReference>
<evidence type="ECO:0000256" key="8">
    <source>
        <dbReference type="ARBA" id="ARBA00048793"/>
    </source>
</evidence>
<evidence type="ECO:0000256" key="3">
    <source>
        <dbReference type="ARBA" id="ARBA00013014"/>
    </source>
</evidence>
<keyword evidence="9" id="KW-0566">Pantothenate biosynthesis</keyword>
<evidence type="ECO:0000259" key="11">
    <source>
        <dbReference type="Pfam" id="PF08546"/>
    </source>
</evidence>
<evidence type="ECO:0000313" key="12">
    <source>
        <dbReference type="EMBL" id="UOG73580.1"/>
    </source>
</evidence>
<evidence type="ECO:0000256" key="5">
    <source>
        <dbReference type="ARBA" id="ARBA00022857"/>
    </source>
</evidence>
<dbReference type="InterPro" id="IPR036291">
    <property type="entry name" value="NAD(P)-bd_dom_sf"/>
</dbReference>
<dbReference type="GO" id="GO:0008677">
    <property type="term" value="F:2-dehydropantoate 2-reductase activity"/>
    <property type="evidence" value="ECO:0007669"/>
    <property type="project" value="UniProtKB-EC"/>
</dbReference>
<evidence type="ECO:0000313" key="13">
    <source>
        <dbReference type="Proteomes" id="UP000831113"/>
    </source>
</evidence>
<dbReference type="Pfam" id="PF02558">
    <property type="entry name" value="ApbA"/>
    <property type="match status" value="1"/>
</dbReference>
<feature type="domain" description="Ketopantoate reductase N-terminal" evidence="10">
    <location>
        <begin position="7"/>
        <end position="159"/>
    </location>
</feature>
<reference evidence="12 13" key="1">
    <citation type="submission" date="2022-03" db="EMBL/GenBank/DDBJ databases">
        <title>Hymenobactersp. isolated from the air.</title>
        <authorList>
            <person name="Won M."/>
            <person name="Kwon S.-W."/>
        </authorList>
    </citation>
    <scope>NUCLEOTIDE SEQUENCE [LARGE SCALE GENOMIC DNA]</scope>
    <source>
        <strain evidence="12 13">KACC 21982</strain>
    </source>
</reference>
<dbReference type="RefSeq" id="WP_243796163.1">
    <property type="nucleotide sequence ID" value="NZ_CP094669.1"/>
</dbReference>